<dbReference type="CDD" id="cd05930">
    <property type="entry name" value="A_NRPS"/>
    <property type="match status" value="1"/>
</dbReference>
<evidence type="ECO:0000313" key="8">
    <source>
        <dbReference type="Proteomes" id="UP000645257"/>
    </source>
</evidence>
<dbReference type="SMART" id="SM00823">
    <property type="entry name" value="PKS_PP"/>
    <property type="match status" value="2"/>
</dbReference>
<dbReference type="RefSeq" id="WP_189534323.1">
    <property type="nucleotide sequence ID" value="NZ_BMYX01000012.1"/>
</dbReference>
<evidence type="ECO:0000256" key="5">
    <source>
        <dbReference type="SAM" id="MobiDB-lite"/>
    </source>
</evidence>
<dbReference type="InterPro" id="IPR023213">
    <property type="entry name" value="CAT-like_dom_sf"/>
</dbReference>
<evidence type="ECO:0000256" key="2">
    <source>
        <dbReference type="ARBA" id="ARBA00022450"/>
    </source>
</evidence>
<evidence type="ECO:0000256" key="4">
    <source>
        <dbReference type="ARBA" id="ARBA00022598"/>
    </source>
</evidence>
<proteinExistence type="predicted"/>
<reference evidence="7" key="1">
    <citation type="journal article" date="2014" name="Int. J. Syst. Evol. Microbiol.">
        <title>Complete genome sequence of Corynebacterium casei LMG S-19264T (=DSM 44701T), isolated from a smear-ripened cheese.</title>
        <authorList>
            <consortium name="US DOE Joint Genome Institute (JGI-PGF)"/>
            <person name="Walter F."/>
            <person name="Albersmeier A."/>
            <person name="Kalinowski J."/>
            <person name="Ruckert C."/>
        </authorList>
    </citation>
    <scope>NUCLEOTIDE SEQUENCE</scope>
    <source>
        <strain evidence="7">KCTC 32182</strain>
    </source>
</reference>
<dbReference type="InterPro" id="IPR042099">
    <property type="entry name" value="ANL_N_sf"/>
</dbReference>
<dbReference type="InterPro" id="IPR000873">
    <property type="entry name" value="AMP-dep_synth/lig_dom"/>
</dbReference>
<dbReference type="SUPFAM" id="SSF56801">
    <property type="entry name" value="Acetyl-CoA synthetase-like"/>
    <property type="match status" value="2"/>
</dbReference>
<dbReference type="GO" id="GO:0005737">
    <property type="term" value="C:cytoplasm"/>
    <property type="evidence" value="ECO:0007669"/>
    <property type="project" value="TreeGrafter"/>
</dbReference>
<dbReference type="Pfam" id="PF00501">
    <property type="entry name" value="AMP-binding"/>
    <property type="match status" value="2"/>
</dbReference>
<accession>A0A918P423</accession>
<dbReference type="InterPro" id="IPR020806">
    <property type="entry name" value="PKS_PP-bd"/>
</dbReference>
<name>A0A918P423_9NEIS</name>
<dbReference type="InterPro" id="IPR009081">
    <property type="entry name" value="PP-bd_ACP"/>
</dbReference>
<feature type="domain" description="Carrier" evidence="6">
    <location>
        <begin position="2039"/>
        <end position="2117"/>
    </location>
</feature>
<dbReference type="InterPro" id="IPR001242">
    <property type="entry name" value="Condensation_dom"/>
</dbReference>
<dbReference type="PANTHER" id="PTHR45527:SF10">
    <property type="entry name" value="PYOCHELIN SYNTHASE PCHF"/>
    <property type="match status" value="1"/>
</dbReference>
<dbReference type="CDD" id="cd19531">
    <property type="entry name" value="LCL_NRPS-like"/>
    <property type="match status" value="1"/>
</dbReference>
<dbReference type="SUPFAM" id="SSF47336">
    <property type="entry name" value="ACP-like"/>
    <property type="match status" value="2"/>
</dbReference>
<dbReference type="PROSITE" id="PS00455">
    <property type="entry name" value="AMP_BINDING"/>
    <property type="match status" value="2"/>
</dbReference>
<dbReference type="InterPro" id="IPR020845">
    <property type="entry name" value="AMP-binding_CS"/>
</dbReference>
<comment type="caution">
    <text evidence="7">The sequence shown here is derived from an EMBL/GenBank/DDBJ whole genome shotgun (WGS) entry which is preliminary data.</text>
</comment>
<evidence type="ECO:0000313" key="7">
    <source>
        <dbReference type="EMBL" id="GGY18492.1"/>
    </source>
</evidence>
<dbReference type="GO" id="GO:0031177">
    <property type="term" value="F:phosphopantetheine binding"/>
    <property type="evidence" value="ECO:0007669"/>
    <property type="project" value="InterPro"/>
</dbReference>
<protein>
    <recommendedName>
        <fullName evidence="6">Carrier domain-containing protein</fullName>
    </recommendedName>
</protein>
<dbReference type="PROSITE" id="PS00012">
    <property type="entry name" value="PHOSPHOPANTETHEINE"/>
    <property type="match status" value="1"/>
</dbReference>
<keyword evidence="3" id="KW-0597">Phosphoprotein</keyword>
<feature type="domain" description="Carrier" evidence="6">
    <location>
        <begin position="999"/>
        <end position="1074"/>
    </location>
</feature>
<evidence type="ECO:0000256" key="1">
    <source>
        <dbReference type="ARBA" id="ARBA00001957"/>
    </source>
</evidence>
<dbReference type="PANTHER" id="PTHR45527">
    <property type="entry name" value="NONRIBOSOMAL PEPTIDE SYNTHETASE"/>
    <property type="match status" value="1"/>
</dbReference>
<dbReference type="SUPFAM" id="SSF52777">
    <property type="entry name" value="CoA-dependent acyltransferases"/>
    <property type="match status" value="4"/>
</dbReference>
<dbReference type="NCBIfam" id="TIGR01733">
    <property type="entry name" value="AA-adenyl-dom"/>
    <property type="match status" value="1"/>
</dbReference>
<dbReference type="InterPro" id="IPR057737">
    <property type="entry name" value="Condensation_MtbB-like"/>
</dbReference>
<dbReference type="Gene3D" id="3.30.300.30">
    <property type="match status" value="2"/>
</dbReference>
<dbReference type="InterPro" id="IPR036736">
    <property type="entry name" value="ACP-like_sf"/>
</dbReference>
<dbReference type="GO" id="GO:0044550">
    <property type="term" value="P:secondary metabolite biosynthetic process"/>
    <property type="evidence" value="ECO:0007669"/>
    <property type="project" value="TreeGrafter"/>
</dbReference>
<keyword evidence="2" id="KW-0596">Phosphopantetheine</keyword>
<evidence type="ECO:0000256" key="3">
    <source>
        <dbReference type="ARBA" id="ARBA00022553"/>
    </source>
</evidence>
<dbReference type="Pfam" id="PF00668">
    <property type="entry name" value="Condensation"/>
    <property type="match status" value="2"/>
</dbReference>
<organism evidence="7 8">
    <name type="scientific">Paludibacterium paludis</name>
    <dbReference type="NCBI Taxonomy" id="1225769"/>
    <lineage>
        <taxon>Bacteria</taxon>
        <taxon>Pseudomonadati</taxon>
        <taxon>Pseudomonadota</taxon>
        <taxon>Betaproteobacteria</taxon>
        <taxon>Neisseriales</taxon>
        <taxon>Chromobacteriaceae</taxon>
        <taxon>Paludibacterium</taxon>
    </lineage>
</organism>
<dbReference type="InterPro" id="IPR045851">
    <property type="entry name" value="AMP-bd_C_sf"/>
</dbReference>
<dbReference type="PROSITE" id="PS50075">
    <property type="entry name" value="CARRIER"/>
    <property type="match status" value="2"/>
</dbReference>
<dbReference type="Gene3D" id="3.30.559.10">
    <property type="entry name" value="Chloramphenicol acetyltransferase-like domain"/>
    <property type="match status" value="2"/>
</dbReference>
<dbReference type="Gene3D" id="3.40.50.12780">
    <property type="entry name" value="N-terminal domain of ligase-like"/>
    <property type="match status" value="2"/>
</dbReference>
<evidence type="ECO:0000259" key="6">
    <source>
        <dbReference type="PROSITE" id="PS50075"/>
    </source>
</evidence>
<dbReference type="GO" id="GO:0043041">
    <property type="term" value="P:amino acid activation for nonribosomal peptide biosynthetic process"/>
    <property type="evidence" value="ECO:0007669"/>
    <property type="project" value="TreeGrafter"/>
</dbReference>
<dbReference type="EMBL" id="BMYX01000012">
    <property type="protein sequence ID" value="GGY18492.1"/>
    <property type="molecule type" value="Genomic_DNA"/>
</dbReference>
<reference evidence="7" key="2">
    <citation type="submission" date="2020-09" db="EMBL/GenBank/DDBJ databases">
        <authorList>
            <person name="Sun Q."/>
            <person name="Kim S."/>
        </authorList>
    </citation>
    <scope>NUCLEOTIDE SEQUENCE</scope>
    <source>
        <strain evidence="7">KCTC 32182</strain>
    </source>
</reference>
<comment type="cofactor">
    <cofactor evidence="1">
        <name>pantetheine 4'-phosphate</name>
        <dbReference type="ChEBI" id="CHEBI:47942"/>
    </cofactor>
</comment>
<dbReference type="Gene3D" id="1.10.1200.10">
    <property type="entry name" value="ACP-like"/>
    <property type="match status" value="2"/>
</dbReference>
<dbReference type="InterPro" id="IPR006162">
    <property type="entry name" value="Ppantetheine_attach_site"/>
</dbReference>
<dbReference type="FunFam" id="3.30.559.30:FF:000006">
    <property type="entry name" value="Yersiniabactin polyketide/non-ribosomal peptide synthetase"/>
    <property type="match status" value="1"/>
</dbReference>
<gene>
    <name evidence="7" type="ORF">GCM10011289_22500</name>
</gene>
<dbReference type="GO" id="GO:0016874">
    <property type="term" value="F:ligase activity"/>
    <property type="evidence" value="ECO:0007669"/>
    <property type="project" value="UniProtKB-KW"/>
</dbReference>
<feature type="region of interest" description="Disordered" evidence="5">
    <location>
        <begin position="2124"/>
        <end position="2149"/>
    </location>
</feature>
<dbReference type="CDD" id="cd19535">
    <property type="entry name" value="Cyc_NRPS"/>
    <property type="match status" value="1"/>
</dbReference>
<dbReference type="Pfam" id="PF00550">
    <property type="entry name" value="PP-binding"/>
    <property type="match status" value="2"/>
</dbReference>
<dbReference type="Proteomes" id="UP000645257">
    <property type="component" value="Unassembled WGS sequence"/>
</dbReference>
<sequence length="2149" mass="236125">MTSPLSEKAGRLLGRRLAQRRGAGEDPVRAVLKADPEARFEPFPLNDMQQAYWIGRRGDNQTGMHYYVERHTRGLVFSRLREAWQRLLERHDMLRVVVTENGEQRILPFLAGEGLPEALDLSSLDPGASDDELARLREALMHRKADLAVWPQHRVLWCDLGGGEGRLLMSLDIWCIDGHSVQTLINELAACYRDPSCALPAIGLSFRDYVLACREAEHGADYARALAYWRARLPDLPAAPALPLAADFRDSDSPRFARYAMALPVSRTQALRALVANQGLTLATLLAACYAEVLARWSGSRRFLLNMPRFNRKPLHPDVNAVLGEFATFTLLAVNHEPGSRFGERIAAMQQQLWRDMEHDAVSGVRVLRELNQLSGGRSRAPAPVVFTSLPELAAGGTDNFSADTALLGEVVDSLTQTPQVWLDCQYFQENGGLRINWDYLEARFPAGMVGDMFSAFEALVGRLAAPGGAAVLDEISVVSLPTAQLARRAAVNDTARDWLPVPLAQRLTEAADRWSDRLALAADGRTYRYGDLFARAGALAAQLREGEGRVAIRIGKSAEQVIAVLACVLAGRSYVPLDIEQPIARQRAIAAQAEVGLVLGADALEAWTGEAPVLAVSRWRTEPPARSAALPAWRADKEIYVLYTSGSTGRPKGVVVREAGLANLLEHNGEWLRLGDGDRVFGISALHHDMSVYDLFGALSRGAALVLPCQSGRRDPGHWLARMKEFGVTYWNSVPALMTMLLDYAAARGETLDSLRRVTLGGDWLPNDIGTRLAGFAPGVEVHSVGGPTEVTVWNISHRLTAQDASRDRIPYGRPIANSRYYIVDESGEDCPDWVTGEMVCAGAGVSSGYLDPAEPGQASFGPLANREAHSYRTGDLGRYLPGGEIEFVGRRDSQIKLHGYRIEPGEIEAVLQRHPSVVRAVVQRRDEPHPQLLAWVESDADDESLRAHAALSLPAAMVPSLWLRCDEWPLSGNGKIDRQALAARPLQPRNAAGTAIAPRGELEVWLAERWSELLGQAVTDRCANFFHLGGDSLLAVRLSAEIRRRSGLEQDVPRIFAAPRFDQMAEDLARQWRERSPDGGNLEGGGAEPVGFPARPAGAAPLSWSQRGLWLIEQREPGNTAYALPMLLQLRGALDADLLVRAVDRVLARHELLRCRFVYDSTESRPCLLPDAEPPRTRREALPAPGDLDAWLRDFASAGFDLTSGLSARAILLNVAPDWHVLALSFHHIVFDGWSFGVLLRQVSETYAALRAGRTLPSGEFRYGDYAYWQQARPDEAEARDFWLGELAGLPVLDLVTDRPRPARMDWAGASVGLAVPGELVARLDALAGQQGATLFMVLLSAFQLLLGRYAQQEEVVVGTYVAGREQEASHDMLGCFVNNLVMRARWFPDQSFLAFLAQNRERILAAFAHQHYPFERLVALSGQERDPSRHPLYQAGFAMQPRETLPELDGGVTLRRLRPPLRAAHMDMDLYAVPEGDGLWLELNYLTGLFDGSRMQRLLQHYVTLLGSIVAEPHRPVVSLRYWPGQWPAPMPRGADPVIDLPQRLYDALRSGGERCALVEDGVQTRYSELLALSQRLAEGLRREGAGPGVAVGVYLPRSTAQIGVMLAILFTGAVYVPLDADYPEARIATMLELARPVLVISDEAHRDRLPEPFAGRSRVWREMAAVPPGEAVVCRPLARDCLYLLFTSGSTGQPKGVRGTWLTAQSRTNWLASAYPLQDGDCCAIRTPLNFIDALWEVLDPLLAGCRCVIVPGGVAADSSRLLPMMCEAGVTRMVIVPALMRAWLQVPGWLARWRSLRLLLSSGEAPRVEELDALYRIVPELVFVNCYGSSEVADVTAHAWPREGQGDRSQVVLGRPLPGCRIVLRDRWGQAVAPGLSGQIHVAGDHVFAGYLNGKNRVEALGDGDPEFPMGDWGRWRDDGMLIHEGRRDDLVKIRGNRVELDEVGRQLRQLSGTECLVLAVPDPAGGLQLVAWLEGMDGEGVSRVRSALLLRLPAYMVPTRFETPVTLPRLPNGKVDRARLLASLSARSSDPAPAASERERQLAVLIAPLAGCDPGSIDPRRGLYEIGLNSLSLASVHAVLTRAFPSAGLALTELFQFSSLSELARRLAGDVTAEAGAPFEAPVPRREHQSARKQRFVRKEGSE</sequence>
<keyword evidence="8" id="KW-1185">Reference proteome</keyword>
<dbReference type="Gene3D" id="3.30.559.30">
    <property type="entry name" value="Nonribosomal peptide synthetase, condensation domain"/>
    <property type="match status" value="2"/>
</dbReference>
<keyword evidence="4" id="KW-0436">Ligase</keyword>
<dbReference type="InterPro" id="IPR010071">
    <property type="entry name" value="AA_adenyl_dom"/>
</dbReference>